<sequence length="82" mass="8460">MSMSEPLLPHPHADSDRTAAAEPGAGGPESSAPEEPDVLPETADAAEPQPGLPAETPFRTPVPGERLHPDDLADDDREATAG</sequence>
<evidence type="ECO:0000313" key="2">
    <source>
        <dbReference type="EMBL" id="MFC0680849.1"/>
    </source>
</evidence>
<evidence type="ECO:0000313" key="3">
    <source>
        <dbReference type="Proteomes" id="UP001589896"/>
    </source>
</evidence>
<proteinExistence type="predicted"/>
<accession>A0ABV6RV43</accession>
<reference evidence="2 3" key="1">
    <citation type="submission" date="2024-09" db="EMBL/GenBank/DDBJ databases">
        <authorList>
            <person name="Sun Q."/>
            <person name="Mori K."/>
        </authorList>
    </citation>
    <scope>NUCLEOTIDE SEQUENCE [LARGE SCALE GENOMIC DNA]</scope>
    <source>
        <strain evidence="2 3">KCTC 23076</strain>
    </source>
</reference>
<name>A0ABV6RV43_9GAMM</name>
<feature type="compositionally biased region" description="Low complexity" evidence="1">
    <location>
        <begin position="20"/>
        <end position="31"/>
    </location>
</feature>
<dbReference type="RefSeq" id="WP_386672948.1">
    <property type="nucleotide sequence ID" value="NZ_JBHLTG010000006.1"/>
</dbReference>
<feature type="compositionally biased region" description="Acidic residues" evidence="1">
    <location>
        <begin position="72"/>
        <end position="82"/>
    </location>
</feature>
<gene>
    <name evidence="2" type="ORF">ACFFGH_23710</name>
</gene>
<protein>
    <submittedName>
        <fullName evidence="2">Uncharacterized protein</fullName>
    </submittedName>
</protein>
<dbReference type="Proteomes" id="UP001589896">
    <property type="component" value="Unassembled WGS sequence"/>
</dbReference>
<feature type="region of interest" description="Disordered" evidence="1">
    <location>
        <begin position="1"/>
        <end position="82"/>
    </location>
</feature>
<evidence type="ECO:0000256" key="1">
    <source>
        <dbReference type="SAM" id="MobiDB-lite"/>
    </source>
</evidence>
<organism evidence="2 3">
    <name type="scientific">Lysobacter korlensis</name>
    <dbReference type="NCBI Taxonomy" id="553636"/>
    <lineage>
        <taxon>Bacteria</taxon>
        <taxon>Pseudomonadati</taxon>
        <taxon>Pseudomonadota</taxon>
        <taxon>Gammaproteobacteria</taxon>
        <taxon>Lysobacterales</taxon>
        <taxon>Lysobacteraceae</taxon>
        <taxon>Lysobacter</taxon>
    </lineage>
</organism>
<dbReference type="EMBL" id="JBHLTG010000006">
    <property type="protein sequence ID" value="MFC0680849.1"/>
    <property type="molecule type" value="Genomic_DNA"/>
</dbReference>
<keyword evidence="3" id="KW-1185">Reference proteome</keyword>
<comment type="caution">
    <text evidence="2">The sequence shown here is derived from an EMBL/GenBank/DDBJ whole genome shotgun (WGS) entry which is preliminary data.</text>
</comment>